<comment type="caution">
    <text evidence="6">The sequence shown here is derived from an EMBL/GenBank/DDBJ whole genome shotgun (WGS) entry which is preliminary data.</text>
</comment>
<keyword evidence="7" id="KW-1185">Reference proteome</keyword>
<dbReference type="InterPro" id="IPR039758">
    <property type="entry name" value="NAGK-like"/>
</dbReference>
<evidence type="ECO:0000313" key="6">
    <source>
        <dbReference type="EMBL" id="KAG9392394.1"/>
    </source>
</evidence>
<name>A0A8J6DYK5_9EUKA</name>
<dbReference type="Pfam" id="PF01869">
    <property type="entry name" value="BcrAD_BadFG"/>
    <property type="match status" value="1"/>
</dbReference>
<dbReference type="EC" id="2.7.1.59" evidence="2"/>
<evidence type="ECO:0000256" key="2">
    <source>
        <dbReference type="ARBA" id="ARBA00012122"/>
    </source>
</evidence>
<dbReference type="GO" id="GO:0045127">
    <property type="term" value="F:N-acetylglucosamine kinase activity"/>
    <property type="evidence" value="ECO:0007669"/>
    <property type="project" value="UniProtKB-EC"/>
</dbReference>
<dbReference type="Proteomes" id="UP000717585">
    <property type="component" value="Unassembled WGS sequence"/>
</dbReference>
<evidence type="ECO:0000256" key="3">
    <source>
        <dbReference type="ARBA" id="ARBA00014974"/>
    </source>
</evidence>
<dbReference type="EMBL" id="JAHDYR010000038">
    <property type="protein sequence ID" value="KAG9392394.1"/>
    <property type="molecule type" value="Genomic_DNA"/>
</dbReference>
<dbReference type="PANTHER" id="PTHR12862">
    <property type="entry name" value="BADF TYPE ATPASE DOMAIN-CONTAINING PROTEIN"/>
    <property type="match status" value="1"/>
</dbReference>
<dbReference type="OrthoDB" id="311172at2759"/>
<accession>A0A8J6DYK5</accession>
<dbReference type="AlphaFoldDB" id="A0A8J6DYK5"/>
<dbReference type="Gene3D" id="3.30.420.40">
    <property type="match status" value="2"/>
</dbReference>
<gene>
    <name evidence="6" type="ORF">J8273_5384</name>
</gene>
<proteinExistence type="inferred from homology"/>
<reference evidence="6" key="1">
    <citation type="submission" date="2021-05" db="EMBL/GenBank/DDBJ databases">
        <title>A free-living protist that lacks canonical eukaryotic 1 DNA replication and segregation systems.</title>
        <authorList>
            <person name="Salas-Leiva D.E."/>
            <person name="Tromer E.C."/>
            <person name="Curtis B.A."/>
            <person name="Jerlstrom-Hultqvist J."/>
            <person name="Kolisko M."/>
            <person name="Yi Z."/>
            <person name="Salas-Leiva J.S."/>
            <person name="Gallot-Lavallee L."/>
            <person name="Kops G.J.P.L."/>
            <person name="Archibald J.M."/>
            <person name="Simpson A.G.B."/>
            <person name="Roger A.J."/>
        </authorList>
    </citation>
    <scope>NUCLEOTIDE SEQUENCE</scope>
    <source>
        <strain evidence="6">BICM</strain>
    </source>
</reference>
<sequence>MIGVVIGLEGGGSSTKGVAMTTDGTIIGSVCVEKPSNTFLNTIDEVVDGMKTVIDDLITSSEHHIIAIGCGMSGIEVTDTARITALTAALTAHTGVQHVVIDNDAIASAFVLSNRGAVVCIAGTGSAVRMVAPDRSFKRAGGWGHLLGDRGSGFAVAIGALQRVYDHEDGVEPIPLSDQVLVDAVAAHFGLEHRDDILPQLYDNFNKAHIASLTSRLAPLARSGNMVAIELFEKAGRDLCDMVMAVLPSSAGTREADRVDVVCIGSMWKSFDLLKSGFVADAPFRLLKPSVPAGVGAAVMTGRVAWVDDAATELC</sequence>
<dbReference type="PANTHER" id="PTHR12862:SF0">
    <property type="entry name" value="N-ACETYL-D-GLUCOSAMINE KINASE"/>
    <property type="match status" value="1"/>
</dbReference>
<evidence type="ECO:0000256" key="4">
    <source>
        <dbReference type="ARBA" id="ARBA00031123"/>
    </source>
</evidence>
<comment type="similarity">
    <text evidence="1">Belongs to the eukaryotic-type N-acetylglucosamine kinase family.</text>
</comment>
<dbReference type="InterPro" id="IPR002731">
    <property type="entry name" value="ATPase_BadF"/>
</dbReference>
<protein>
    <recommendedName>
        <fullName evidence="3">N-acetyl-D-glucosamine kinase</fullName>
        <ecNumber evidence="2">2.7.1.59</ecNumber>
    </recommendedName>
    <alternativeName>
        <fullName evidence="4">GlcNAc kinase</fullName>
    </alternativeName>
</protein>
<feature type="domain" description="ATPase BadF/BadG/BcrA/BcrD type" evidence="5">
    <location>
        <begin position="6"/>
        <end position="298"/>
    </location>
</feature>
<organism evidence="6 7">
    <name type="scientific">Carpediemonas membranifera</name>
    <dbReference type="NCBI Taxonomy" id="201153"/>
    <lineage>
        <taxon>Eukaryota</taxon>
        <taxon>Metamonada</taxon>
        <taxon>Carpediemonas-like organisms</taxon>
        <taxon>Carpediemonas</taxon>
    </lineage>
</organism>
<dbReference type="SUPFAM" id="SSF53067">
    <property type="entry name" value="Actin-like ATPase domain"/>
    <property type="match status" value="2"/>
</dbReference>
<evidence type="ECO:0000313" key="7">
    <source>
        <dbReference type="Proteomes" id="UP000717585"/>
    </source>
</evidence>
<evidence type="ECO:0000259" key="5">
    <source>
        <dbReference type="Pfam" id="PF01869"/>
    </source>
</evidence>
<dbReference type="InterPro" id="IPR043129">
    <property type="entry name" value="ATPase_NBD"/>
</dbReference>
<evidence type="ECO:0000256" key="1">
    <source>
        <dbReference type="ARBA" id="ARBA00006198"/>
    </source>
</evidence>